<proteinExistence type="predicted"/>
<dbReference type="PATRIC" id="fig|1212489.4.peg.612"/>
<comment type="caution">
    <text evidence="1">The sequence shown here is derived from an EMBL/GenBank/DDBJ whole genome shotgun (WGS) entry which is preliminary data.</text>
</comment>
<reference evidence="1 2" key="1">
    <citation type="submission" date="2015-11" db="EMBL/GenBank/DDBJ databases">
        <title>Genomic analysis of 38 Legionella species identifies large and diverse effector repertoires.</title>
        <authorList>
            <person name="Burstein D."/>
            <person name="Amaro F."/>
            <person name="Zusman T."/>
            <person name="Lifshitz Z."/>
            <person name="Cohen O."/>
            <person name="Gilbert J.A."/>
            <person name="Pupko T."/>
            <person name="Shuman H.A."/>
            <person name="Segal G."/>
        </authorList>
    </citation>
    <scope>NUCLEOTIDE SEQUENCE [LARGE SCALE GENOMIC DNA]</scope>
    <source>
        <strain evidence="1 2">ATCC 700990</strain>
    </source>
</reference>
<sequence>MSLTKALSDIIKNLPLYEQDNFSKLDPTLKALITSERPDLYLANIGLTQEEYKKTTTIPESIKTYLAEQIIKKANGDNEMILKIIQSIMKLEFEVETQNPIRSGNRFVGILMRTYVANQEWIPMEGEEFSFEKAQANNLIRERYEESSIPDLKDYVTVLNDNVKKMWLLMQQAGKQCPGFSSKGLISAPVFQCTQLLPQLSAEEIKRGEKAITLETPPQEEGESFFEALVKDVEMPEFSDNPPIETHLKNIKDHIRNTPWKVGIFFILFKGGVDNDDQRVPHRIDKILKEIKAFDDGEVDAKTAYDKIVKFAQEAIEHPGKGQTQGTKEFYLDIVNHRVLGDYPFAEQQQPSQDDTAKLI</sequence>
<keyword evidence="2" id="KW-1185">Reference proteome</keyword>
<dbReference type="OrthoDB" id="5649640at2"/>
<organism evidence="1 2">
    <name type="scientific">Legionella drozanskii LLAP-1</name>
    <dbReference type="NCBI Taxonomy" id="1212489"/>
    <lineage>
        <taxon>Bacteria</taxon>
        <taxon>Pseudomonadati</taxon>
        <taxon>Pseudomonadota</taxon>
        <taxon>Gammaproteobacteria</taxon>
        <taxon>Legionellales</taxon>
        <taxon>Legionellaceae</taxon>
        <taxon>Legionella</taxon>
    </lineage>
</organism>
<dbReference type="AlphaFoldDB" id="A0A0W0TAH3"/>
<accession>A0A0W0TAH3</accession>
<evidence type="ECO:0000313" key="1">
    <source>
        <dbReference type="EMBL" id="KTC92600.1"/>
    </source>
</evidence>
<dbReference type="Proteomes" id="UP000054736">
    <property type="component" value="Unassembled WGS sequence"/>
</dbReference>
<protein>
    <submittedName>
        <fullName evidence="1">Uncharacterized protein</fullName>
    </submittedName>
</protein>
<dbReference type="EMBL" id="LNXY01000004">
    <property type="protein sequence ID" value="KTC92600.1"/>
    <property type="molecule type" value="Genomic_DNA"/>
</dbReference>
<evidence type="ECO:0000313" key="2">
    <source>
        <dbReference type="Proteomes" id="UP000054736"/>
    </source>
</evidence>
<gene>
    <name evidence="1" type="ORF">Ldro_0590</name>
</gene>
<name>A0A0W0TAH3_9GAMM</name>
<dbReference type="RefSeq" id="WP_058494944.1">
    <property type="nucleotide sequence ID" value="NZ_CAAAIU010000011.1"/>
</dbReference>